<proteinExistence type="predicted"/>
<feature type="domain" description="Pyridoxamine 5'-phosphate oxidase N-terminal" evidence="2">
    <location>
        <begin position="7"/>
        <end position="113"/>
    </location>
</feature>
<dbReference type="InterPro" id="IPR011576">
    <property type="entry name" value="Pyridox_Oxase_N"/>
</dbReference>
<dbReference type="InterPro" id="IPR052019">
    <property type="entry name" value="F420H2_bilvrd_red/Heme_oxyg"/>
</dbReference>
<organism evidence="3 4">
    <name type="scientific">Pseudonocardia eucalypti</name>
    <dbReference type="NCBI Taxonomy" id="648755"/>
    <lineage>
        <taxon>Bacteria</taxon>
        <taxon>Bacillati</taxon>
        <taxon>Actinomycetota</taxon>
        <taxon>Actinomycetes</taxon>
        <taxon>Pseudonocardiales</taxon>
        <taxon>Pseudonocardiaceae</taxon>
        <taxon>Pseudonocardia</taxon>
    </lineage>
</organism>
<name>A0ABP9PYL4_9PSEU</name>
<evidence type="ECO:0000256" key="1">
    <source>
        <dbReference type="ARBA" id="ARBA00023002"/>
    </source>
</evidence>
<keyword evidence="4" id="KW-1185">Reference proteome</keyword>
<evidence type="ECO:0000313" key="4">
    <source>
        <dbReference type="Proteomes" id="UP001428817"/>
    </source>
</evidence>
<dbReference type="Proteomes" id="UP001428817">
    <property type="component" value="Unassembled WGS sequence"/>
</dbReference>
<protein>
    <submittedName>
        <fullName evidence="3">PPOX class F420-dependent oxidoreductase</fullName>
    </submittedName>
</protein>
<dbReference type="NCBIfam" id="TIGR03618">
    <property type="entry name" value="Rv1155_F420"/>
    <property type="match status" value="1"/>
</dbReference>
<reference evidence="4" key="1">
    <citation type="journal article" date="2019" name="Int. J. Syst. Evol. Microbiol.">
        <title>The Global Catalogue of Microorganisms (GCM) 10K type strain sequencing project: providing services to taxonomists for standard genome sequencing and annotation.</title>
        <authorList>
            <consortium name="The Broad Institute Genomics Platform"/>
            <consortium name="The Broad Institute Genome Sequencing Center for Infectious Disease"/>
            <person name="Wu L."/>
            <person name="Ma J."/>
        </authorList>
    </citation>
    <scope>NUCLEOTIDE SEQUENCE [LARGE SCALE GENOMIC DNA]</scope>
    <source>
        <strain evidence="4">JCM 18303</strain>
    </source>
</reference>
<evidence type="ECO:0000259" key="2">
    <source>
        <dbReference type="Pfam" id="PF01243"/>
    </source>
</evidence>
<keyword evidence="1" id="KW-0560">Oxidoreductase</keyword>
<comment type="caution">
    <text evidence="3">The sequence shown here is derived from an EMBL/GenBank/DDBJ whole genome shotgun (WGS) entry which is preliminary data.</text>
</comment>
<dbReference type="InterPro" id="IPR019920">
    <property type="entry name" value="F420-binding_dom_put"/>
</dbReference>
<dbReference type="InterPro" id="IPR012349">
    <property type="entry name" value="Split_barrel_FMN-bd"/>
</dbReference>
<dbReference type="PANTHER" id="PTHR35176">
    <property type="entry name" value="HEME OXYGENASE HI_0854-RELATED"/>
    <property type="match status" value="1"/>
</dbReference>
<accession>A0ABP9PYL4</accession>
<gene>
    <name evidence="3" type="ORF">GCM10023321_25400</name>
</gene>
<dbReference type="Pfam" id="PF01243">
    <property type="entry name" value="PNPOx_N"/>
    <property type="match status" value="1"/>
</dbReference>
<dbReference type="SUPFAM" id="SSF50475">
    <property type="entry name" value="FMN-binding split barrel"/>
    <property type="match status" value="1"/>
</dbReference>
<dbReference type="PANTHER" id="PTHR35176:SF6">
    <property type="entry name" value="HEME OXYGENASE HI_0854-RELATED"/>
    <property type="match status" value="1"/>
</dbReference>
<evidence type="ECO:0000313" key="3">
    <source>
        <dbReference type="EMBL" id="GAA5154099.1"/>
    </source>
</evidence>
<dbReference type="Gene3D" id="2.30.110.10">
    <property type="entry name" value="Electron Transport, Fmn-binding Protein, Chain A"/>
    <property type="match status" value="1"/>
</dbReference>
<dbReference type="EMBL" id="BAABJP010000008">
    <property type="protein sequence ID" value="GAA5154099.1"/>
    <property type="molecule type" value="Genomic_DNA"/>
</dbReference>
<sequence>MVPMLNPDVRRAVDSTSLAHLATVLPDGSPHTVPLWVATHGDHVVFLTGPHSRKARNLRRDPRVALSMTTPDNPFEPVVVRGRVIEWLEGDAAWAIIDEVSTKYIGQPYPRDQERVVGIIEPDRQTVGVG</sequence>